<feature type="transmembrane region" description="Helical" evidence="7">
    <location>
        <begin position="84"/>
        <end position="102"/>
    </location>
</feature>
<feature type="transmembrane region" description="Helical" evidence="7">
    <location>
        <begin position="114"/>
        <end position="137"/>
    </location>
</feature>
<dbReference type="AlphaFoldDB" id="A0A080WHR7"/>
<evidence type="ECO:0000256" key="5">
    <source>
        <dbReference type="ARBA" id="ARBA00023136"/>
    </source>
</evidence>
<dbReference type="InParanoid" id="A0A080WHR7"/>
<evidence type="ECO:0000313" key="8">
    <source>
        <dbReference type="EMBL" id="KFL60899.1"/>
    </source>
</evidence>
<evidence type="ECO:0000256" key="6">
    <source>
        <dbReference type="SAM" id="MobiDB-lite"/>
    </source>
</evidence>
<feature type="transmembrane region" description="Helical" evidence="7">
    <location>
        <begin position="222"/>
        <end position="241"/>
    </location>
</feature>
<evidence type="ECO:0000313" key="9">
    <source>
        <dbReference type="Proteomes" id="UP000008864"/>
    </source>
</evidence>
<dbReference type="RefSeq" id="XP_047605683.1">
    <property type="nucleotide sequence ID" value="XM_047750908.1"/>
</dbReference>
<feature type="region of interest" description="Disordered" evidence="6">
    <location>
        <begin position="1"/>
        <end position="25"/>
    </location>
</feature>
<dbReference type="Proteomes" id="UP000008864">
    <property type="component" value="Unassembled WGS sequence"/>
</dbReference>
<evidence type="ECO:0000256" key="1">
    <source>
        <dbReference type="ARBA" id="ARBA00004141"/>
    </source>
</evidence>
<organism evidence="8 9">
    <name type="scientific">Trichophyton rubrum (strain ATCC MYA-4607 / CBS 118892)</name>
    <name type="common">Athlete's foot fungus</name>
    <dbReference type="NCBI Taxonomy" id="559305"/>
    <lineage>
        <taxon>Eukaryota</taxon>
        <taxon>Fungi</taxon>
        <taxon>Dikarya</taxon>
        <taxon>Ascomycota</taxon>
        <taxon>Pezizomycotina</taxon>
        <taxon>Eurotiomycetes</taxon>
        <taxon>Eurotiomycetidae</taxon>
        <taxon>Onygenales</taxon>
        <taxon>Arthrodermataceae</taxon>
        <taxon>Trichophyton</taxon>
    </lineage>
</organism>
<reference evidence="9" key="1">
    <citation type="journal article" date="2012" name="MBio">
        <title>Comparative genome analysis of Trichophyton rubrum and related dermatophytes reveals candidate genes involved in infection.</title>
        <authorList>
            <person name="Martinez D.A."/>
            <person name="Oliver B.G."/>
            <person name="Graeser Y."/>
            <person name="Goldberg J.M."/>
            <person name="Li W."/>
            <person name="Martinez-Rossi N.M."/>
            <person name="Monod M."/>
            <person name="Shelest E."/>
            <person name="Barton R.C."/>
            <person name="Birch E."/>
            <person name="Brakhage A.A."/>
            <person name="Chen Z."/>
            <person name="Gurr S.J."/>
            <person name="Heiman D."/>
            <person name="Heitman J."/>
            <person name="Kosti I."/>
            <person name="Rossi A."/>
            <person name="Saif S."/>
            <person name="Samalova M."/>
            <person name="Saunders C.W."/>
            <person name="Shea T."/>
            <person name="Summerbell R.C."/>
            <person name="Xu J."/>
            <person name="Young S."/>
            <person name="Zeng Q."/>
            <person name="Birren B.W."/>
            <person name="Cuomo C.A."/>
            <person name="White T.C."/>
        </authorList>
    </citation>
    <scope>NUCLEOTIDE SEQUENCE [LARGE SCALE GENOMIC DNA]</scope>
    <source>
        <strain evidence="9">ATCC MYA-4607 / CBS 118892</strain>
    </source>
</reference>
<keyword evidence="9" id="KW-1185">Reference proteome</keyword>
<dbReference type="VEuPathDB" id="FungiDB:TERG_11862"/>
<evidence type="ECO:0000256" key="7">
    <source>
        <dbReference type="SAM" id="Phobius"/>
    </source>
</evidence>
<dbReference type="GO" id="GO:0000139">
    <property type="term" value="C:Golgi membrane"/>
    <property type="evidence" value="ECO:0007669"/>
    <property type="project" value="TreeGrafter"/>
</dbReference>
<proteinExistence type="inferred from homology"/>
<dbReference type="OrthoDB" id="10027013at2759"/>
<evidence type="ECO:0000256" key="4">
    <source>
        <dbReference type="ARBA" id="ARBA00022989"/>
    </source>
</evidence>
<comment type="subcellular location">
    <subcellularLocation>
        <location evidence="1">Membrane</location>
        <topology evidence="1">Multi-pass membrane protein</topology>
    </subcellularLocation>
</comment>
<protein>
    <recommendedName>
        <fullName evidence="10">Integral membrane protein</fullName>
    </recommendedName>
</protein>
<evidence type="ECO:0008006" key="10">
    <source>
        <dbReference type="Google" id="ProtNLM"/>
    </source>
</evidence>
<dbReference type="GeneID" id="10379212"/>
<gene>
    <name evidence="8" type="ORF">TERG_11862</name>
</gene>
<dbReference type="PANTHER" id="PTHR12841">
    <property type="entry name" value="PROTEIN UNC-50 HOMOLOG"/>
    <property type="match status" value="1"/>
</dbReference>
<dbReference type="Pfam" id="PF05216">
    <property type="entry name" value="UNC-50"/>
    <property type="match status" value="1"/>
</dbReference>
<dbReference type="EMBL" id="GG700649">
    <property type="protein sequence ID" value="KFL60899.1"/>
    <property type="molecule type" value="Genomic_DNA"/>
</dbReference>
<dbReference type="eggNOG" id="ENOG502S4CM">
    <property type="taxonomic scope" value="Eukaryota"/>
</dbReference>
<feature type="transmembrane region" description="Helical" evidence="7">
    <location>
        <begin position="253"/>
        <end position="272"/>
    </location>
</feature>
<accession>A0A080WHR7</accession>
<evidence type="ECO:0000256" key="2">
    <source>
        <dbReference type="ARBA" id="ARBA00006293"/>
    </source>
</evidence>
<dbReference type="HOGENOM" id="CLU_538828_0_0_1"/>
<name>A0A080WHR7_TRIRC</name>
<dbReference type="STRING" id="559305.A0A080WHR7"/>
<keyword evidence="5 7" id="KW-0472">Membrane</keyword>
<sequence>MNPHISVPRQHAGPAQFGGTSPQNRNPFIRMPQVFGRLFKVSQMDFEMAIWEMTSLVIAPKKVFKSMYYHKQTKNTWHRPDPSFSYLFSLFLYLTGLAWGFAYKPSFLSMNGLAIAFVFLHYLGASLIISTIMYFTVGRIFGPNGPAATISEWRGTRSSLGRMRRRAPAQGLFGLSGDKEHVEFGYCFDISARAFFTLYLHLYVLQFVLLPVLTRGTGTSSNLLATLLGNTLYLSAFSYYTYISFLGYSNLPFLYHTELILLPIVVMGIMWFPLTSFHETRSEALINPHGHTIVEDCLIARVKDDTLVQSTLFPGRKLPLGQLSEEELLARFTRGFFGGIIFAAERFILASGLTQQTPLFSGTQPANSGLPLPKNIWDVTEIPKTALLPLGSILFGAFQVTHSHLVNKTRLNPTSEGLTKMESAEEKFSYIDFGFGNGNFAGCHRLSVHRNDSSKGIDSIAKTADGRDGMIEFRLSCFHCNPRGEKSRLITMLSGFHQIYARLLFTDALRLLC</sequence>
<keyword evidence="4 7" id="KW-1133">Transmembrane helix</keyword>
<dbReference type="OMA" id="GYCFDIS"/>
<dbReference type="PANTHER" id="PTHR12841:SF6">
    <property type="entry name" value="PROTEIN UNC-50 HOMOLOG"/>
    <property type="match status" value="1"/>
</dbReference>
<evidence type="ECO:0000256" key="3">
    <source>
        <dbReference type="ARBA" id="ARBA00022692"/>
    </source>
</evidence>
<keyword evidence="3 7" id="KW-0812">Transmembrane</keyword>
<comment type="similarity">
    <text evidence="2">Belongs to the unc-50 family.</text>
</comment>
<feature type="transmembrane region" description="Helical" evidence="7">
    <location>
        <begin position="190"/>
        <end position="210"/>
    </location>
</feature>
<dbReference type="InterPro" id="IPR007881">
    <property type="entry name" value="UNC-50"/>
</dbReference>